<evidence type="ECO:0000313" key="1">
    <source>
        <dbReference type="EMBL" id="MFB5269298.1"/>
    </source>
</evidence>
<dbReference type="Proteomes" id="UP001580346">
    <property type="component" value="Unassembled WGS sequence"/>
</dbReference>
<comment type="caution">
    <text evidence="1">The sequence shown here is derived from an EMBL/GenBank/DDBJ whole genome shotgun (WGS) entry which is preliminary data.</text>
</comment>
<dbReference type="RefSeq" id="WP_375357571.1">
    <property type="nucleotide sequence ID" value="NZ_JBHHMI010000029.1"/>
</dbReference>
<sequence>MTKMRVYPTCLICDKLDSTMTSCAIYGLLSPGQINDTSIGKSCSEQGDYIRRLHATPNEFNYQTGAKEEESLLVFNIEDEAQKFRTEHGITIEEWIQQTFSQQQSNKE</sequence>
<accession>A0ABV5AYK5</accession>
<proteinExistence type="predicted"/>
<gene>
    <name evidence="1" type="ORF">ACE41H_21285</name>
</gene>
<evidence type="ECO:0000313" key="2">
    <source>
        <dbReference type="Proteomes" id="UP001580346"/>
    </source>
</evidence>
<organism evidence="1 2">
    <name type="scientific">Paenibacillus enshidis</name>
    <dbReference type="NCBI Taxonomy" id="1458439"/>
    <lineage>
        <taxon>Bacteria</taxon>
        <taxon>Bacillati</taxon>
        <taxon>Bacillota</taxon>
        <taxon>Bacilli</taxon>
        <taxon>Bacillales</taxon>
        <taxon>Paenibacillaceae</taxon>
        <taxon>Paenibacillus</taxon>
    </lineage>
</organism>
<keyword evidence="2" id="KW-1185">Reference proteome</keyword>
<dbReference type="EMBL" id="JBHHMI010000029">
    <property type="protein sequence ID" value="MFB5269298.1"/>
    <property type="molecule type" value="Genomic_DNA"/>
</dbReference>
<reference evidence="1 2" key="1">
    <citation type="submission" date="2024-09" db="EMBL/GenBank/DDBJ databases">
        <title>Paenibacillus zeirhizospherea sp. nov., isolated from surface of the maize (Zea mays) roots in a horticulture field, Hungary.</title>
        <authorList>
            <person name="Marton D."/>
            <person name="Farkas M."/>
            <person name="Bedics A."/>
            <person name="Toth E."/>
            <person name="Tancsics A."/>
            <person name="Boka K."/>
            <person name="Maroti G."/>
            <person name="Kriszt B."/>
            <person name="Cserhati M."/>
        </authorList>
    </citation>
    <scope>NUCLEOTIDE SEQUENCE [LARGE SCALE GENOMIC DNA]</scope>
    <source>
        <strain evidence="1 2">KCTC 33519</strain>
    </source>
</reference>
<protein>
    <submittedName>
        <fullName evidence="1">Uncharacterized protein</fullName>
    </submittedName>
</protein>
<name>A0ABV5AYK5_9BACL</name>